<evidence type="ECO:0000313" key="11">
    <source>
        <dbReference type="Proteomes" id="UP001501509"/>
    </source>
</evidence>
<keyword evidence="11" id="KW-1185">Reference proteome</keyword>
<feature type="transmembrane region" description="Helical" evidence="9">
    <location>
        <begin position="158"/>
        <end position="180"/>
    </location>
</feature>
<keyword evidence="6 9" id="KW-0472">Membrane</keyword>
<comment type="similarity">
    <text evidence="7">Belongs to the glycosyltransferase 87 family.</text>
</comment>
<protein>
    <submittedName>
        <fullName evidence="10">Glycosyltransferase 87 family protein</fullName>
    </submittedName>
</protein>
<evidence type="ECO:0000256" key="2">
    <source>
        <dbReference type="ARBA" id="ARBA00022475"/>
    </source>
</evidence>
<dbReference type="Pfam" id="PF09594">
    <property type="entry name" value="GT87"/>
    <property type="match status" value="1"/>
</dbReference>
<reference evidence="10 11" key="1">
    <citation type="journal article" date="2019" name="Int. J. Syst. Evol. Microbiol.">
        <title>The Global Catalogue of Microorganisms (GCM) 10K type strain sequencing project: providing services to taxonomists for standard genome sequencing and annotation.</title>
        <authorList>
            <consortium name="The Broad Institute Genomics Platform"/>
            <consortium name="The Broad Institute Genome Sequencing Center for Infectious Disease"/>
            <person name="Wu L."/>
            <person name="Ma J."/>
        </authorList>
    </citation>
    <scope>NUCLEOTIDE SEQUENCE [LARGE SCALE GENOMIC DNA]</scope>
    <source>
        <strain evidence="10 11">JCM 6833</strain>
    </source>
</reference>
<keyword evidence="4 9" id="KW-0812">Transmembrane</keyword>
<accession>A0ABN3Q3U1</accession>
<organism evidence="10 11">
    <name type="scientific">Actinomadura fulvescens</name>
    <dbReference type="NCBI Taxonomy" id="46160"/>
    <lineage>
        <taxon>Bacteria</taxon>
        <taxon>Bacillati</taxon>
        <taxon>Actinomycetota</taxon>
        <taxon>Actinomycetes</taxon>
        <taxon>Streptosporangiales</taxon>
        <taxon>Thermomonosporaceae</taxon>
        <taxon>Actinomadura</taxon>
    </lineage>
</organism>
<keyword evidence="5 9" id="KW-1133">Transmembrane helix</keyword>
<evidence type="ECO:0000256" key="7">
    <source>
        <dbReference type="ARBA" id="ARBA00024033"/>
    </source>
</evidence>
<dbReference type="InterPro" id="IPR018584">
    <property type="entry name" value="GT87"/>
</dbReference>
<feature type="transmembrane region" description="Helical" evidence="9">
    <location>
        <begin position="246"/>
        <end position="264"/>
    </location>
</feature>
<comment type="caution">
    <text evidence="10">The sequence shown here is derived from an EMBL/GenBank/DDBJ whole genome shotgun (WGS) entry which is preliminary data.</text>
</comment>
<feature type="transmembrane region" description="Helical" evidence="9">
    <location>
        <begin position="271"/>
        <end position="289"/>
    </location>
</feature>
<feature type="transmembrane region" description="Helical" evidence="9">
    <location>
        <begin position="82"/>
        <end position="103"/>
    </location>
</feature>
<evidence type="ECO:0000256" key="8">
    <source>
        <dbReference type="SAM" id="MobiDB-lite"/>
    </source>
</evidence>
<dbReference type="EMBL" id="BAAATD010000008">
    <property type="protein sequence ID" value="GAA2615004.1"/>
    <property type="molecule type" value="Genomic_DNA"/>
</dbReference>
<comment type="subcellular location">
    <subcellularLocation>
        <location evidence="1">Cell membrane</location>
        <topology evidence="1">Multi-pass membrane protein</topology>
    </subcellularLocation>
</comment>
<feature type="compositionally biased region" description="Low complexity" evidence="8">
    <location>
        <begin position="402"/>
        <end position="411"/>
    </location>
</feature>
<keyword evidence="3" id="KW-0808">Transferase</keyword>
<feature type="transmembrane region" description="Helical" evidence="9">
    <location>
        <begin position="115"/>
        <end position="146"/>
    </location>
</feature>
<proteinExistence type="inferred from homology"/>
<evidence type="ECO:0000256" key="5">
    <source>
        <dbReference type="ARBA" id="ARBA00022989"/>
    </source>
</evidence>
<evidence type="ECO:0000256" key="3">
    <source>
        <dbReference type="ARBA" id="ARBA00022679"/>
    </source>
</evidence>
<gene>
    <name evidence="10" type="ORF">GCM10010411_57480</name>
</gene>
<sequence>MVGFVVFALSVAAYAVLTSQWPGVWKHTDASVYRAAGDLVMHRPGALYTDKLGAPRLPFTYPPFAALLFALPSPLPFAVWEYAVVAVNVVLLPVIAYACLSLAGLARRPKLTGTFLVAAVALWLEPVYMTTFFGQINLILLALIAVDLALPERSRFKGIGIGLAAGIKLTPLIFIVYLWFAGFRRAAVTAVVTVVTTVIVGFAFLPAASADFWGGRMMRPGDGPERLVNQSLNGVVSRLAGEDATAWWLAAALPVGLLGLAVAVTAGRRGLGLVAFLACGVTSLLVSPISWSHHWVYTVPALALALSFTGSRALRWTAATAVAALFVMWPSWMAEFRGIPSSLTVALSPRGWLRHVDHDGGKEYDWQGLQLIGGNYYVLAGLAFLIGTAVYLHRTRTREAASPIASAPEPADQVQQPLDVPAR</sequence>
<evidence type="ECO:0000313" key="10">
    <source>
        <dbReference type="EMBL" id="GAA2615004.1"/>
    </source>
</evidence>
<feature type="region of interest" description="Disordered" evidence="8">
    <location>
        <begin position="402"/>
        <end position="423"/>
    </location>
</feature>
<evidence type="ECO:0000256" key="1">
    <source>
        <dbReference type="ARBA" id="ARBA00004651"/>
    </source>
</evidence>
<feature type="transmembrane region" description="Helical" evidence="9">
    <location>
        <begin position="187"/>
        <end position="208"/>
    </location>
</feature>
<evidence type="ECO:0000256" key="6">
    <source>
        <dbReference type="ARBA" id="ARBA00023136"/>
    </source>
</evidence>
<dbReference type="Proteomes" id="UP001501509">
    <property type="component" value="Unassembled WGS sequence"/>
</dbReference>
<feature type="transmembrane region" description="Helical" evidence="9">
    <location>
        <begin position="374"/>
        <end position="392"/>
    </location>
</feature>
<keyword evidence="2" id="KW-1003">Cell membrane</keyword>
<name>A0ABN3Q3U1_9ACTN</name>
<evidence type="ECO:0000256" key="9">
    <source>
        <dbReference type="SAM" id="Phobius"/>
    </source>
</evidence>
<evidence type="ECO:0000256" key="4">
    <source>
        <dbReference type="ARBA" id="ARBA00022692"/>
    </source>
</evidence>